<organism evidence="1 2">
    <name type="scientific">Weissella halotolerans DSM 20190</name>
    <dbReference type="NCBI Taxonomy" id="1123500"/>
    <lineage>
        <taxon>Bacteria</taxon>
        <taxon>Bacillati</taxon>
        <taxon>Bacillota</taxon>
        <taxon>Bacilli</taxon>
        <taxon>Lactobacillales</taxon>
        <taxon>Lactobacillaceae</taxon>
        <taxon>Weissella</taxon>
    </lineage>
</organism>
<dbReference type="InParanoid" id="A0A0R2G7U4"/>
<dbReference type="Gene3D" id="3.30.1380.20">
    <property type="entry name" value="Trafficking protein particle complex subunit 3"/>
    <property type="match status" value="1"/>
</dbReference>
<dbReference type="InterPro" id="IPR019642">
    <property type="entry name" value="DUF2507"/>
</dbReference>
<dbReference type="STRING" id="1123500.GCA_000420365_00139"/>
<protein>
    <recommendedName>
        <fullName evidence="3">DUF2507 domain-containing protein</fullName>
    </recommendedName>
</protein>
<evidence type="ECO:0000313" key="2">
    <source>
        <dbReference type="Proteomes" id="UP000051296"/>
    </source>
</evidence>
<dbReference type="AlphaFoldDB" id="A0A0R2G7U4"/>
<name>A0A0R2G7U4_9LACO</name>
<reference evidence="1 2" key="1">
    <citation type="journal article" date="2015" name="Genome Announc.">
        <title>Expanding the biotechnology potential of lactobacilli through comparative genomics of 213 strains and associated genera.</title>
        <authorList>
            <person name="Sun Z."/>
            <person name="Harris H.M."/>
            <person name="McCann A."/>
            <person name="Guo C."/>
            <person name="Argimon S."/>
            <person name="Zhang W."/>
            <person name="Yang X."/>
            <person name="Jeffery I.B."/>
            <person name="Cooney J.C."/>
            <person name="Kagawa T.F."/>
            <person name="Liu W."/>
            <person name="Song Y."/>
            <person name="Salvetti E."/>
            <person name="Wrobel A."/>
            <person name="Rasinkangas P."/>
            <person name="Parkhill J."/>
            <person name="Rea M.C."/>
            <person name="O'Sullivan O."/>
            <person name="Ritari J."/>
            <person name="Douillard F.P."/>
            <person name="Paul Ross R."/>
            <person name="Yang R."/>
            <person name="Briner A.E."/>
            <person name="Felis G.E."/>
            <person name="de Vos W.M."/>
            <person name="Barrangou R."/>
            <person name="Klaenhammer T.R."/>
            <person name="Caufield P.W."/>
            <person name="Cui Y."/>
            <person name="Zhang H."/>
            <person name="O'Toole P.W."/>
        </authorList>
    </citation>
    <scope>NUCLEOTIDE SEQUENCE [LARGE SCALE GENOMIC DNA]</scope>
    <source>
        <strain evidence="1 2">DSM 20190</strain>
    </source>
</reference>
<dbReference type="Proteomes" id="UP000051296">
    <property type="component" value="Unassembled WGS sequence"/>
</dbReference>
<dbReference type="EMBL" id="JQAX01000001">
    <property type="protein sequence ID" value="KRN33559.1"/>
    <property type="molecule type" value="Genomic_DNA"/>
</dbReference>
<dbReference type="Pfam" id="PF10702">
    <property type="entry name" value="DUF2507"/>
    <property type="match status" value="1"/>
</dbReference>
<gene>
    <name evidence="1" type="ORF">IV68_GL000365</name>
</gene>
<proteinExistence type="predicted"/>
<accession>A0A0R2G7U4</accession>
<dbReference type="FunCoup" id="A0A0R2G7U4">
    <property type="interactions" value="16"/>
</dbReference>
<dbReference type="InterPro" id="IPR024096">
    <property type="entry name" value="NO_sig/Golgi_transp_ligand-bd"/>
</dbReference>
<dbReference type="PATRIC" id="fig|1123500.6.peg.366"/>
<evidence type="ECO:0000313" key="1">
    <source>
        <dbReference type="EMBL" id="KRN33559.1"/>
    </source>
</evidence>
<dbReference type="eggNOG" id="COG1719">
    <property type="taxonomic scope" value="Bacteria"/>
</dbReference>
<evidence type="ECO:0008006" key="3">
    <source>
        <dbReference type="Google" id="ProtNLM"/>
    </source>
</evidence>
<dbReference type="OrthoDB" id="2965348at2"/>
<dbReference type="RefSeq" id="WP_022790941.1">
    <property type="nucleotide sequence ID" value="NZ_ATUU01000001.1"/>
</dbReference>
<dbReference type="SUPFAM" id="SSF111126">
    <property type="entry name" value="Ligand-binding domain in the NO signalling and Golgi transport"/>
    <property type="match status" value="1"/>
</dbReference>
<keyword evidence="2" id="KW-1185">Reference proteome</keyword>
<sequence>MVEQRQAVELSPYAVSVLRDELLPELLQDDEQSILYWAGKSLARRQTLRTLTDIQHYFQRAGFGDLTLVKESKTQLDWQLSGRLVADRLAKRSNANFTLESGFLAQAIQELVDCGVEAMANPEVSQGVVNMTVLTEAPVQLEH</sequence>
<comment type="caution">
    <text evidence="1">The sequence shown here is derived from an EMBL/GenBank/DDBJ whole genome shotgun (WGS) entry which is preliminary data.</text>
</comment>